<dbReference type="PROSITE" id="PS50011">
    <property type="entry name" value="PROTEIN_KINASE_DOM"/>
    <property type="match status" value="1"/>
</dbReference>
<evidence type="ECO:0000256" key="2">
    <source>
        <dbReference type="ARBA" id="ARBA00022553"/>
    </source>
</evidence>
<dbReference type="Pfam" id="PF00069">
    <property type="entry name" value="Pkinase"/>
    <property type="match status" value="1"/>
</dbReference>
<evidence type="ECO:0000256" key="8">
    <source>
        <dbReference type="RuleBase" id="RU000304"/>
    </source>
</evidence>
<dbReference type="eggNOG" id="KOG0690">
    <property type="taxonomic scope" value="Eukaryota"/>
</dbReference>
<dbReference type="OMA" id="PRANGNI"/>
<sequence>MSPPSSSKLRTLFIGLSPTAEETTEDDVDDLQDGLVTSSLASVRRKVYPSDFVFHKVLGKGSYGTVMLVRSLLDGRIYAMKMLRKENVIRRHQVQHTRTERNVLELIRHPFIVSLYHAFQTNKKLYFVMEFCPGGELFFHLSRASRFPEPKVVFYAAEIILALEFLHRRDIIYRDLKPENILLDGEGHVKLTDFGLSKSGVADNYGTRSLCGTPEYLAPEILSQQGHGKAVDWWSLGSLIYEMLTGLPPFYSKDRDRLFHNIRSGDIKFPPHVSQQAQDLMKKLFVRDPDRRLGGSARDADEIKEHPFFKGIDWRKIETKQVTPPFQPQLDGEMDTQYFDREFVKLPAVNSEVADSINESVRDDMFPGFSYNCREED</sequence>
<proteinExistence type="inferred from homology"/>
<dbReference type="Proteomes" id="UP000019763">
    <property type="component" value="Unassembled WGS sequence"/>
</dbReference>
<dbReference type="CDD" id="cd05123">
    <property type="entry name" value="STKc_AGC"/>
    <property type="match status" value="1"/>
</dbReference>
<evidence type="ECO:0000256" key="1">
    <source>
        <dbReference type="ARBA" id="ARBA00022527"/>
    </source>
</evidence>
<dbReference type="FunFam" id="1.10.510.10:FF:000008">
    <property type="entry name" value="Non-specific serine/threonine protein kinase"/>
    <property type="match status" value="1"/>
</dbReference>
<evidence type="ECO:0000259" key="9">
    <source>
        <dbReference type="PROSITE" id="PS50011"/>
    </source>
</evidence>
<feature type="domain" description="AGC-kinase C-terminal" evidence="10">
    <location>
        <begin position="310"/>
        <end position="377"/>
    </location>
</feature>
<dbReference type="GO" id="GO:0005524">
    <property type="term" value="F:ATP binding"/>
    <property type="evidence" value="ECO:0007669"/>
    <property type="project" value="UniProtKB-UniRule"/>
</dbReference>
<dbReference type="EC" id="2.7.11.11" evidence="11"/>
<evidence type="ECO:0000313" key="11">
    <source>
        <dbReference type="EMBL" id="EZG79926.1"/>
    </source>
</evidence>
<keyword evidence="5 11" id="KW-0418">Kinase</keyword>
<dbReference type="PROSITE" id="PS00107">
    <property type="entry name" value="PROTEIN_KINASE_ATP"/>
    <property type="match status" value="1"/>
</dbReference>
<organism evidence="11 12">
    <name type="scientific">Gregarina niphandrodes</name>
    <name type="common">Septate eugregarine</name>
    <dbReference type="NCBI Taxonomy" id="110365"/>
    <lineage>
        <taxon>Eukaryota</taxon>
        <taxon>Sar</taxon>
        <taxon>Alveolata</taxon>
        <taxon>Apicomplexa</taxon>
        <taxon>Conoidasida</taxon>
        <taxon>Gregarinasina</taxon>
        <taxon>Eugregarinorida</taxon>
        <taxon>Gregarinidae</taxon>
        <taxon>Gregarina</taxon>
    </lineage>
</organism>
<dbReference type="InterPro" id="IPR000719">
    <property type="entry name" value="Prot_kinase_dom"/>
</dbReference>
<dbReference type="Pfam" id="PF00433">
    <property type="entry name" value="Pkinase_C"/>
    <property type="match status" value="1"/>
</dbReference>
<dbReference type="InterPro" id="IPR045270">
    <property type="entry name" value="STKc_AGC"/>
</dbReference>
<comment type="caution">
    <text evidence="11">The sequence shown here is derived from an EMBL/GenBank/DDBJ whole genome shotgun (WGS) entry which is preliminary data.</text>
</comment>
<evidence type="ECO:0000256" key="3">
    <source>
        <dbReference type="ARBA" id="ARBA00022679"/>
    </source>
</evidence>
<dbReference type="InterPro" id="IPR000961">
    <property type="entry name" value="AGC-kinase_C"/>
</dbReference>
<dbReference type="SMART" id="SM00220">
    <property type="entry name" value="S_TKc"/>
    <property type="match status" value="1"/>
</dbReference>
<protein>
    <submittedName>
        <fullName evidence="11">Protein serine/threonine kinase catalytic domain protein</fullName>
        <ecNumber evidence="11">2.7.11.11</ecNumber>
    </submittedName>
</protein>
<dbReference type="PANTHER" id="PTHR24351">
    <property type="entry name" value="RIBOSOMAL PROTEIN S6 KINASE"/>
    <property type="match status" value="1"/>
</dbReference>
<dbReference type="FunFam" id="3.30.200.20:FF:000042">
    <property type="entry name" value="Aurora kinase A"/>
    <property type="match status" value="1"/>
</dbReference>
<comment type="similarity">
    <text evidence="8">Belongs to the protein kinase superfamily.</text>
</comment>
<keyword evidence="12" id="KW-1185">Reference proteome</keyword>
<keyword evidence="1 8" id="KW-0723">Serine/threonine-protein kinase</keyword>
<dbReference type="GO" id="GO:0004691">
    <property type="term" value="F:cAMP-dependent protein kinase activity"/>
    <property type="evidence" value="ECO:0007669"/>
    <property type="project" value="UniProtKB-EC"/>
</dbReference>
<dbReference type="InterPro" id="IPR011009">
    <property type="entry name" value="Kinase-like_dom_sf"/>
</dbReference>
<dbReference type="InterPro" id="IPR008271">
    <property type="entry name" value="Ser/Thr_kinase_AS"/>
</dbReference>
<dbReference type="SUPFAM" id="SSF56112">
    <property type="entry name" value="Protein kinase-like (PK-like)"/>
    <property type="match status" value="1"/>
</dbReference>
<dbReference type="PROSITE" id="PS00108">
    <property type="entry name" value="PROTEIN_KINASE_ST"/>
    <property type="match status" value="1"/>
</dbReference>
<evidence type="ECO:0000256" key="7">
    <source>
        <dbReference type="PROSITE-ProRule" id="PRU10141"/>
    </source>
</evidence>
<dbReference type="Gene3D" id="1.10.510.10">
    <property type="entry name" value="Transferase(Phosphotransferase) domain 1"/>
    <property type="match status" value="1"/>
</dbReference>
<dbReference type="SMART" id="SM00133">
    <property type="entry name" value="S_TK_X"/>
    <property type="match status" value="1"/>
</dbReference>
<dbReference type="RefSeq" id="XP_011134371.1">
    <property type="nucleotide sequence ID" value="XM_011136069.1"/>
</dbReference>
<evidence type="ECO:0000256" key="4">
    <source>
        <dbReference type="ARBA" id="ARBA00022741"/>
    </source>
</evidence>
<dbReference type="EMBL" id="AFNH02000176">
    <property type="protein sequence ID" value="EZG79926.1"/>
    <property type="molecule type" value="Genomic_DNA"/>
</dbReference>
<evidence type="ECO:0000256" key="5">
    <source>
        <dbReference type="ARBA" id="ARBA00022777"/>
    </source>
</evidence>
<name>A0A023BBI7_GRENI</name>
<evidence type="ECO:0000256" key="6">
    <source>
        <dbReference type="ARBA" id="ARBA00022840"/>
    </source>
</evidence>
<evidence type="ECO:0000259" key="10">
    <source>
        <dbReference type="PROSITE" id="PS51285"/>
    </source>
</evidence>
<evidence type="ECO:0000313" key="12">
    <source>
        <dbReference type="Proteomes" id="UP000019763"/>
    </source>
</evidence>
<reference evidence="11" key="1">
    <citation type="submission" date="2013-12" db="EMBL/GenBank/DDBJ databases">
        <authorList>
            <person name="Omoto C.K."/>
            <person name="Sibley D."/>
            <person name="Venepally P."/>
            <person name="Hadjithomas M."/>
            <person name="Karamycheva S."/>
            <person name="Brunk B."/>
            <person name="Roos D."/>
            <person name="Caler E."/>
            <person name="Lorenzi H."/>
        </authorList>
    </citation>
    <scope>NUCLEOTIDE SEQUENCE</scope>
</reference>
<keyword evidence="4 7" id="KW-0547">Nucleotide-binding</keyword>
<dbReference type="GeneID" id="22911099"/>
<accession>A0A023BBI7</accession>
<gene>
    <name evidence="11" type="ORF">GNI_023860</name>
</gene>
<feature type="domain" description="Protein kinase" evidence="9">
    <location>
        <begin position="52"/>
        <end position="309"/>
    </location>
</feature>
<keyword evidence="6 7" id="KW-0067">ATP-binding</keyword>
<dbReference type="InterPro" id="IPR017892">
    <property type="entry name" value="Pkinase_C"/>
</dbReference>
<keyword evidence="2" id="KW-0597">Phosphoprotein</keyword>
<dbReference type="OrthoDB" id="63267at2759"/>
<dbReference type="PROSITE" id="PS51285">
    <property type="entry name" value="AGC_KINASE_CTER"/>
    <property type="match status" value="1"/>
</dbReference>
<feature type="binding site" evidence="7">
    <location>
        <position position="81"/>
    </location>
    <ligand>
        <name>ATP</name>
        <dbReference type="ChEBI" id="CHEBI:30616"/>
    </ligand>
</feature>
<dbReference type="VEuPathDB" id="CryptoDB:GNI_023860"/>
<keyword evidence="3 11" id="KW-0808">Transferase</keyword>
<dbReference type="AlphaFoldDB" id="A0A023BBI7"/>
<dbReference type="Gene3D" id="3.30.200.20">
    <property type="entry name" value="Phosphorylase Kinase, domain 1"/>
    <property type="match status" value="1"/>
</dbReference>
<dbReference type="InterPro" id="IPR017441">
    <property type="entry name" value="Protein_kinase_ATP_BS"/>
</dbReference>